<feature type="signal peptide" evidence="2">
    <location>
        <begin position="1"/>
        <end position="25"/>
    </location>
</feature>
<evidence type="ECO:0000256" key="1">
    <source>
        <dbReference type="ARBA" id="ARBA00008668"/>
    </source>
</evidence>
<dbReference type="PANTHER" id="PTHR45642:SF30">
    <property type="entry name" value="SGNH HYDROLASE-TYPE ESTERASE DOMAIN-CONTAINING PROTEIN"/>
    <property type="match status" value="1"/>
</dbReference>
<reference evidence="3 4" key="1">
    <citation type="journal article" date="2018" name="Sci. Data">
        <title>The draft genome sequence of cork oak.</title>
        <authorList>
            <person name="Ramos A.M."/>
            <person name="Usie A."/>
            <person name="Barbosa P."/>
            <person name="Barros P.M."/>
            <person name="Capote T."/>
            <person name="Chaves I."/>
            <person name="Simoes F."/>
            <person name="Abreu I."/>
            <person name="Carrasquinho I."/>
            <person name="Faro C."/>
            <person name="Guimaraes J.B."/>
            <person name="Mendonca D."/>
            <person name="Nobrega F."/>
            <person name="Rodrigues L."/>
            <person name="Saibo N.J.M."/>
            <person name="Varela M.C."/>
            <person name="Egas C."/>
            <person name="Matos J."/>
            <person name="Miguel C.M."/>
            <person name="Oliveira M.M."/>
            <person name="Ricardo C.P."/>
            <person name="Goncalves S."/>
        </authorList>
    </citation>
    <scope>NUCLEOTIDE SEQUENCE [LARGE SCALE GENOMIC DNA]</scope>
    <source>
        <strain evidence="4">cv. HL8</strain>
    </source>
</reference>
<dbReference type="GO" id="GO:0016788">
    <property type="term" value="F:hydrolase activity, acting on ester bonds"/>
    <property type="evidence" value="ECO:0007669"/>
    <property type="project" value="InterPro"/>
</dbReference>
<proteinExistence type="inferred from homology"/>
<dbReference type="AlphaFoldDB" id="A0AAW0KC40"/>
<evidence type="ECO:0000313" key="3">
    <source>
        <dbReference type="EMBL" id="KAK7836183.1"/>
    </source>
</evidence>
<comment type="similarity">
    <text evidence="1">Belongs to the 'GDSL' lipolytic enzyme family.</text>
</comment>
<accession>A0AAW0KC40</accession>
<comment type="caution">
    <text evidence="3">The sequence shown here is derived from an EMBL/GenBank/DDBJ whole genome shotgun (WGS) entry which is preliminary data.</text>
</comment>
<feature type="chain" id="PRO_5043665096" evidence="2">
    <location>
        <begin position="26"/>
        <end position="242"/>
    </location>
</feature>
<dbReference type="Proteomes" id="UP000237347">
    <property type="component" value="Unassembled WGS sequence"/>
</dbReference>
<dbReference type="InterPro" id="IPR001087">
    <property type="entry name" value="GDSL"/>
</dbReference>
<dbReference type="Gene3D" id="3.40.50.1110">
    <property type="entry name" value="SGNH hydrolase"/>
    <property type="match status" value="2"/>
</dbReference>
<dbReference type="SUPFAM" id="SSF52266">
    <property type="entry name" value="SGNH hydrolase"/>
    <property type="match status" value="1"/>
</dbReference>
<dbReference type="PANTHER" id="PTHR45642">
    <property type="entry name" value="GDSL ESTERASE/LIPASE EXL3"/>
    <property type="match status" value="1"/>
</dbReference>
<dbReference type="Pfam" id="PF00657">
    <property type="entry name" value="Lipase_GDSL"/>
    <property type="match status" value="1"/>
</dbReference>
<sequence length="242" mass="26412">MHILLLPFFIIFVQILTITTKTCKASTLPKFPAILIFGDSSVDTGNYNYINTIFQSNHYPYGINFPGQVPTGRFSDGKLPSDLLANMLGIKESVPRFLNPNLSNYELRTSVCFASAGSGFDDLTTAASGVIPISTQIKLFKNYIVRLKGVVGEEKAFKIIHGSIVSISAGTNDFGFVETNRGCCGTGFVETASLCNINTPPCGNLSHFLFWDSAHPSQAGYQHVAKYLKKTVLPLLLKHHGL</sequence>
<evidence type="ECO:0000256" key="2">
    <source>
        <dbReference type="SAM" id="SignalP"/>
    </source>
</evidence>
<name>A0AAW0KC40_QUESU</name>
<dbReference type="EMBL" id="PKMF04000360">
    <property type="protein sequence ID" value="KAK7836183.1"/>
    <property type="molecule type" value="Genomic_DNA"/>
</dbReference>
<organism evidence="3 4">
    <name type="scientific">Quercus suber</name>
    <name type="common">Cork oak</name>
    <dbReference type="NCBI Taxonomy" id="58331"/>
    <lineage>
        <taxon>Eukaryota</taxon>
        <taxon>Viridiplantae</taxon>
        <taxon>Streptophyta</taxon>
        <taxon>Embryophyta</taxon>
        <taxon>Tracheophyta</taxon>
        <taxon>Spermatophyta</taxon>
        <taxon>Magnoliopsida</taxon>
        <taxon>eudicotyledons</taxon>
        <taxon>Gunneridae</taxon>
        <taxon>Pentapetalae</taxon>
        <taxon>rosids</taxon>
        <taxon>fabids</taxon>
        <taxon>Fagales</taxon>
        <taxon>Fagaceae</taxon>
        <taxon>Quercus</taxon>
    </lineage>
</organism>
<dbReference type="InterPro" id="IPR036514">
    <property type="entry name" value="SGNH_hydro_sf"/>
</dbReference>
<protein>
    <submittedName>
        <fullName evidence="3">Gdsl esterase/lipase</fullName>
    </submittedName>
</protein>
<dbReference type="InterPro" id="IPR050592">
    <property type="entry name" value="GDSL_lipolytic_enzyme"/>
</dbReference>
<keyword evidence="2" id="KW-0732">Signal</keyword>
<keyword evidence="4" id="KW-1185">Reference proteome</keyword>
<gene>
    <name evidence="3" type="ORF">CFP56_022876</name>
</gene>
<evidence type="ECO:0000313" key="4">
    <source>
        <dbReference type="Proteomes" id="UP000237347"/>
    </source>
</evidence>